<feature type="transmembrane region" description="Helical" evidence="11">
    <location>
        <begin position="166"/>
        <end position="185"/>
    </location>
</feature>
<keyword evidence="6 11" id="KW-0812">Transmembrane</keyword>
<dbReference type="PROSITE" id="PS50893">
    <property type="entry name" value="ABC_TRANSPORTER_2"/>
    <property type="match status" value="1"/>
</dbReference>
<dbReference type="Pfam" id="PF00528">
    <property type="entry name" value="BPD_transp_1"/>
    <property type="match status" value="1"/>
</dbReference>
<gene>
    <name evidence="15" type="ORF">I6G81_28830</name>
</gene>
<dbReference type="CDD" id="cd03257">
    <property type="entry name" value="ABC_NikE_OppD_transporters"/>
    <property type="match status" value="1"/>
</dbReference>
<feature type="region of interest" description="Disordered" evidence="12">
    <location>
        <begin position="1"/>
        <end position="22"/>
    </location>
</feature>
<dbReference type="Pfam" id="PF12911">
    <property type="entry name" value="OppC_N"/>
    <property type="match status" value="1"/>
</dbReference>
<feature type="domain" description="ABC transporter" evidence="13">
    <location>
        <begin position="245"/>
        <end position="492"/>
    </location>
</feature>
<dbReference type="SMART" id="SM00382">
    <property type="entry name" value="AAA"/>
    <property type="match status" value="1"/>
</dbReference>
<dbReference type="EMBL" id="CP065877">
    <property type="protein sequence ID" value="QQA16273.1"/>
    <property type="molecule type" value="Genomic_DNA"/>
</dbReference>
<dbReference type="Pfam" id="PF08352">
    <property type="entry name" value="oligo_HPY"/>
    <property type="match status" value="1"/>
</dbReference>
<evidence type="ECO:0000313" key="16">
    <source>
        <dbReference type="Proteomes" id="UP000596196"/>
    </source>
</evidence>
<keyword evidence="4 11" id="KW-0813">Transport</keyword>
<accession>A0ABX6Z8B5</accession>
<organism evidence="15 16">
    <name type="scientific">Bacillus mycoides</name>
    <dbReference type="NCBI Taxonomy" id="1405"/>
    <lineage>
        <taxon>Bacteria</taxon>
        <taxon>Bacillati</taxon>
        <taxon>Bacillota</taxon>
        <taxon>Bacilli</taxon>
        <taxon>Bacillales</taxon>
        <taxon>Bacillaceae</taxon>
        <taxon>Bacillus</taxon>
        <taxon>Bacillus cereus group</taxon>
    </lineage>
</organism>
<dbReference type="InterPro" id="IPR017871">
    <property type="entry name" value="ABC_transporter-like_CS"/>
</dbReference>
<keyword evidence="9 11" id="KW-1133">Transmembrane helix</keyword>
<keyword evidence="7" id="KW-0547">Nucleotide-binding</keyword>
<dbReference type="PANTHER" id="PTHR43297:SF2">
    <property type="entry name" value="DIPEPTIDE TRANSPORT ATP-BINDING PROTEIN DPPD"/>
    <property type="match status" value="1"/>
</dbReference>
<dbReference type="InterPro" id="IPR003439">
    <property type="entry name" value="ABC_transporter-like_ATP-bd"/>
</dbReference>
<evidence type="ECO:0000259" key="14">
    <source>
        <dbReference type="PROSITE" id="PS50928"/>
    </source>
</evidence>
<reference evidence="15 16" key="1">
    <citation type="submission" date="2020-12" db="EMBL/GenBank/DDBJ databases">
        <title>FDA dAtabase for Regulatory Grade micrObial Sequences (FDA-ARGOS): Supporting development and validation of Infectious Disease Dx tests.</title>
        <authorList>
            <person name="Nelson B."/>
            <person name="Plummer A."/>
            <person name="Tallon L."/>
            <person name="Sadzewicz L."/>
            <person name="Zhao X."/>
            <person name="Boylan J."/>
            <person name="Ott S."/>
            <person name="Bowen H."/>
            <person name="Vavikolanu K."/>
            <person name="Mehta A."/>
            <person name="Aluvathingal J."/>
            <person name="Nadendla S."/>
            <person name="Myers T."/>
            <person name="Yan Y."/>
            <person name="Sichtig H."/>
        </authorList>
    </citation>
    <scope>NUCLEOTIDE SEQUENCE [LARGE SCALE GENOMIC DNA]</scope>
    <source>
        <strain evidence="15 16">FDAARGOS_924</strain>
    </source>
</reference>
<dbReference type="CDD" id="cd06261">
    <property type="entry name" value="TM_PBP2"/>
    <property type="match status" value="1"/>
</dbReference>
<feature type="transmembrane region" description="Helical" evidence="11">
    <location>
        <begin position="135"/>
        <end position="154"/>
    </location>
</feature>
<dbReference type="InterPro" id="IPR013563">
    <property type="entry name" value="Oligopep_ABC_C"/>
</dbReference>
<sequence>METVTATTEKKEKKKRRNGSSPWRQAFKRIKKNKMALIGFYALVFMFLFCFIGPFFSPYASGKIQVTLINKPPSFSHWLGTDQLGRDILTRLMQAGRISLTIGLASMVLSVILGALLGAIAGFYRGIVDNIIMRLADILMSMPGLPLLIIMGAILSEWKVPSDYRLYVIMIILSLVGWPGLARLVRGQILSLREQSFMQAADVLGINDYRKIVYHLIPNVLPILIVVSTLGVAGSILGESALSYLGLQTHFQTEEGTVKAVNHVSFSVREGETVCVVGESGCGKSVTALSIMGLIAESGGIVGGDILYEGKSLLGMKEKELRSLRGNDIAMIFQEPMTSLNPVFTVGEQIVETLREHELLSKNEAYKKAIELIRKVGIARADEIVHSYPHELSGGMLQRIMIAIALSCNPKLLIADEPTTALDVTIQAQILDLLRQVKEEFKTSILLITHDLGVVAEMADYVVVMYGGKVIEEAPVLEIFQNPKHPYTQGLLKSKPVMGKRTDKLYSIPGQVPNLVGLDEFCYFSGRCEHCMEICKNEAPNLNVHDEDHKVACWLYEERAGQ</sequence>
<dbReference type="InterPro" id="IPR035906">
    <property type="entry name" value="MetI-like_sf"/>
</dbReference>
<evidence type="ECO:0000256" key="10">
    <source>
        <dbReference type="ARBA" id="ARBA00023136"/>
    </source>
</evidence>
<keyword evidence="10 11" id="KW-0472">Membrane</keyword>
<feature type="transmembrane region" description="Helical" evidence="11">
    <location>
        <begin position="98"/>
        <end position="123"/>
    </location>
</feature>
<keyword evidence="5" id="KW-1003">Cell membrane</keyword>
<dbReference type="NCBIfam" id="TIGR01727">
    <property type="entry name" value="oligo_HPY"/>
    <property type="match status" value="1"/>
</dbReference>
<evidence type="ECO:0000256" key="9">
    <source>
        <dbReference type="ARBA" id="ARBA00022989"/>
    </source>
</evidence>
<dbReference type="SUPFAM" id="SSF52540">
    <property type="entry name" value="P-loop containing nucleoside triphosphate hydrolases"/>
    <property type="match status" value="1"/>
</dbReference>
<dbReference type="InterPro" id="IPR025966">
    <property type="entry name" value="OppC_N"/>
</dbReference>
<dbReference type="InterPro" id="IPR050388">
    <property type="entry name" value="ABC_Ni/Peptide_Import"/>
</dbReference>
<evidence type="ECO:0000256" key="6">
    <source>
        <dbReference type="ARBA" id="ARBA00022692"/>
    </source>
</evidence>
<evidence type="ECO:0000256" key="7">
    <source>
        <dbReference type="ARBA" id="ARBA00022741"/>
    </source>
</evidence>
<dbReference type="PANTHER" id="PTHR43297">
    <property type="entry name" value="OLIGOPEPTIDE TRANSPORT ATP-BINDING PROTEIN APPD"/>
    <property type="match status" value="1"/>
</dbReference>
<proteinExistence type="inferred from homology"/>
<evidence type="ECO:0000256" key="12">
    <source>
        <dbReference type="SAM" id="MobiDB-lite"/>
    </source>
</evidence>
<dbReference type="InterPro" id="IPR003593">
    <property type="entry name" value="AAA+_ATPase"/>
</dbReference>
<evidence type="ECO:0000256" key="11">
    <source>
        <dbReference type="RuleBase" id="RU363032"/>
    </source>
</evidence>
<evidence type="ECO:0000313" key="15">
    <source>
        <dbReference type="EMBL" id="QQA16273.1"/>
    </source>
</evidence>
<dbReference type="Gene3D" id="3.40.50.300">
    <property type="entry name" value="P-loop containing nucleotide triphosphate hydrolases"/>
    <property type="match status" value="1"/>
</dbReference>
<evidence type="ECO:0000256" key="5">
    <source>
        <dbReference type="ARBA" id="ARBA00022475"/>
    </source>
</evidence>
<dbReference type="Proteomes" id="UP000596196">
    <property type="component" value="Chromosome"/>
</dbReference>
<dbReference type="InterPro" id="IPR027417">
    <property type="entry name" value="P-loop_NTPase"/>
</dbReference>
<feature type="domain" description="ABC transmembrane type-1" evidence="14">
    <location>
        <begin position="96"/>
        <end position="303"/>
    </location>
</feature>
<dbReference type="PROSITE" id="PS50928">
    <property type="entry name" value="ABC_TM1"/>
    <property type="match status" value="1"/>
</dbReference>
<comment type="similarity">
    <text evidence="3">Belongs to the ABC transporter superfamily.</text>
</comment>
<evidence type="ECO:0000256" key="2">
    <source>
        <dbReference type="ARBA" id="ARBA00004202"/>
    </source>
</evidence>
<feature type="transmembrane region" description="Helical" evidence="11">
    <location>
        <begin position="35"/>
        <end position="56"/>
    </location>
</feature>
<keyword evidence="8" id="KW-0067">ATP-binding</keyword>
<evidence type="ECO:0000259" key="13">
    <source>
        <dbReference type="PROSITE" id="PS50893"/>
    </source>
</evidence>
<feature type="transmembrane region" description="Helical" evidence="11">
    <location>
        <begin position="216"/>
        <end position="237"/>
    </location>
</feature>
<dbReference type="Pfam" id="PF00005">
    <property type="entry name" value="ABC_tran"/>
    <property type="match status" value="1"/>
</dbReference>
<comment type="similarity">
    <text evidence="11">Belongs to the binding-protein-dependent transport system permease family.</text>
</comment>
<evidence type="ECO:0000256" key="8">
    <source>
        <dbReference type="ARBA" id="ARBA00022840"/>
    </source>
</evidence>
<evidence type="ECO:0000256" key="4">
    <source>
        <dbReference type="ARBA" id="ARBA00022448"/>
    </source>
</evidence>
<evidence type="ECO:0000256" key="1">
    <source>
        <dbReference type="ARBA" id="ARBA00004141"/>
    </source>
</evidence>
<keyword evidence="16" id="KW-1185">Reference proteome</keyword>
<evidence type="ECO:0000256" key="3">
    <source>
        <dbReference type="ARBA" id="ARBA00005417"/>
    </source>
</evidence>
<comment type="subcellular location">
    <subcellularLocation>
        <location evidence="11">Cell membrane</location>
        <topology evidence="11">Multi-pass membrane protein</topology>
    </subcellularLocation>
    <subcellularLocation>
        <location evidence="2">Cell membrane</location>
        <topology evidence="2">Peripheral membrane protein</topology>
    </subcellularLocation>
    <subcellularLocation>
        <location evidence="1">Membrane</location>
        <topology evidence="1">Multi-pass membrane protein</topology>
    </subcellularLocation>
</comment>
<dbReference type="SUPFAM" id="SSF161098">
    <property type="entry name" value="MetI-like"/>
    <property type="match status" value="1"/>
</dbReference>
<dbReference type="PROSITE" id="PS00211">
    <property type="entry name" value="ABC_TRANSPORTER_1"/>
    <property type="match status" value="1"/>
</dbReference>
<name>A0ABX6Z8B5_BACMY</name>
<dbReference type="InterPro" id="IPR000515">
    <property type="entry name" value="MetI-like"/>
</dbReference>
<protein>
    <submittedName>
        <fullName evidence="15">Dipeptide/oligopeptide/nickel ABC transporter permease/ATP-binding protein</fullName>
    </submittedName>
</protein>